<keyword evidence="10" id="KW-1185">Reference proteome</keyword>
<dbReference type="NCBIfam" id="TIGR01573">
    <property type="entry name" value="cas2"/>
    <property type="match status" value="1"/>
</dbReference>
<keyword evidence="7" id="KW-0460">Magnesium</keyword>
<dbReference type="InParanoid" id="G4Q6A7"/>
<evidence type="ECO:0000256" key="7">
    <source>
        <dbReference type="ARBA" id="ARBA00022842"/>
    </source>
</evidence>
<dbReference type="HOGENOM" id="CLU_150500_1_1_9"/>
<dbReference type="GO" id="GO:0046872">
    <property type="term" value="F:metal ion binding"/>
    <property type="evidence" value="ECO:0007669"/>
    <property type="project" value="UniProtKB-KW"/>
</dbReference>
<dbReference type="GO" id="GO:0043571">
    <property type="term" value="P:maintenance of CRISPR repeat elements"/>
    <property type="evidence" value="ECO:0007669"/>
    <property type="project" value="InterPro"/>
</dbReference>
<dbReference type="GO" id="GO:0004521">
    <property type="term" value="F:RNA endonuclease activity"/>
    <property type="evidence" value="ECO:0007669"/>
    <property type="project" value="InterPro"/>
</dbReference>
<evidence type="ECO:0000313" key="10">
    <source>
        <dbReference type="Proteomes" id="UP000007093"/>
    </source>
</evidence>
<sequence length="75" mass="8454">MIKNGFFMMQESVYCRMILNKGQEEAIVSILLKNKPKDGLVQLLSITEKQFSNIKCIAGSFETDVLASDERVVVL</sequence>
<evidence type="ECO:0000313" key="9">
    <source>
        <dbReference type="EMBL" id="AEQ22208.1"/>
    </source>
</evidence>
<organism evidence="9 10">
    <name type="scientific">Acidaminococcus intestini (strain RyC-MR95)</name>
    <dbReference type="NCBI Taxonomy" id="568816"/>
    <lineage>
        <taxon>Bacteria</taxon>
        <taxon>Bacillati</taxon>
        <taxon>Bacillota</taxon>
        <taxon>Negativicutes</taxon>
        <taxon>Acidaminococcales</taxon>
        <taxon>Acidaminococcaceae</taxon>
        <taxon>Acidaminococcus</taxon>
    </lineage>
</organism>
<dbReference type="STRING" id="568816.Acin_0980"/>
<dbReference type="KEGG" id="ain:Acin_0980"/>
<keyword evidence="8" id="KW-0051">Antiviral defense</keyword>
<dbReference type="GO" id="GO:0051607">
    <property type="term" value="P:defense response to virus"/>
    <property type="evidence" value="ECO:0007669"/>
    <property type="project" value="UniProtKB-KW"/>
</dbReference>
<evidence type="ECO:0000256" key="5">
    <source>
        <dbReference type="ARBA" id="ARBA00022759"/>
    </source>
</evidence>
<dbReference type="eggNOG" id="COG3512">
    <property type="taxonomic scope" value="Bacteria"/>
</dbReference>
<evidence type="ECO:0000256" key="3">
    <source>
        <dbReference type="ARBA" id="ARBA00022722"/>
    </source>
</evidence>
<dbReference type="EMBL" id="CP003058">
    <property type="protein sequence ID" value="AEQ22208.1"/>
    <property type="molecule type" value="Genomic_DNA"/>
</dbReference>
<keyword evidence="6" id="KW-0378">Hydrolase</keyword>
<comment type="similarity">
    <text evidence="2">Belongs to the CRISPR-associated endoribonuclease Cas2 protein family.</text>
</comment>
<name>G4Q6A7_ACIIR</name>
<dbReference type="PATRIC" id="fig|568816.4.peg.943"/>
<dbReference type="AlphaFoldDB" id="G4Q6A7"/>
<evidence type="ECO:0000256" key="8">
    <source>
        <dbReference type="ARBA" id="ARBA00023118"/>
    </source>
</evidence>
<dbReference type="GO" id="GO:0016787">
    <property type="term" value="F:hydrolase activity"/>
    <property type="evidence" value="ECO:0007669"/>
    <property type="project" value="UniProtKB-KW"/>
</dbReference>
<evidence type="ECO:0000256" key="6">
    <source>
        <dbReference type="ARBA" id="ARBA00022801"/>
    </source>
</evidence>
<dbReference type="InterPro" id="IPR021127">
    <property type="entry name" value="CRISPR_associated_Cas2"/>
</dbReference>
<dbReference type="Pfam" id="PF09827">
    <property type="entry name" value="CRISPR_Cas2"/>
    <property type="match status" value="1"/>
</dbReference>
<evidence type="ECO:0000256" key="1">
    <source>
        <dbReference type="ARBA" id="ARBA00001946"/>
    </source>
</evidence>
<evidence type="ECO:0000256" key="4">
    <source>
        <dbReference type="ARBA" id="ARBA00022723"/>
    </source>
</evidence>
<dbReference type="SUPFAM" id="SSF143430">
    <property type="entry name" value="TTP0101/SSO1404-like"/>
    <property type="match status" value="1"/>
</dbReference>
<gene>
    <name evidence="9" type="ordered locus">Acin_0980</name>
</gene>
<reference evidence="9 10" key="1">
    <citation type="journal article" date="2011" name="J. Bacteriol.">
        <title>Complete genome sequence of Acidaminococcus intestini RYC-MR95, a Gram-negative bacterium from the phylum Firmicutes.</title>
        <authorList>
            <person name="D'Auria G."/>
            <person name="Galan J.C."/>
            <person name="Rodriguez-Alcayna M."/>
            <person name="Moya A."/>
            <person name="Baquero F."/>
            <person name="Latorre A."/>
        </authorList>
    </citation>
    <scope>NUCLEOTIDE SEQUENCE [LARGE SCALE GENOMIC DNA]</scope>
    <source>
        <strain evidence="9 10">RyC-MR95</strain>
    </source>
</reference>
<proteinExistence type="inferred from homology"/>
<accession>G4Q6A7</accession>
<dbReference type="Proteomes" id="UP000007093">
    <property type="component" value="Chromosome"/>
</dbReference>
<keyword evidence="5" id="KW-0255">Endonuclease</keyword>
<evidence type="ECO:0000256" key="2">
    <source>
        <dbReference type="ARBA" id="ARBA00009959"/>
    </source>
</evidence>
<comment type="cofactor">
    <cofactor evidence="1">
        <name>Mg(2+)</name>
        <dbReference type="ChEBI" id="CHEBI:18420"/>
    </cofactor>
</comment>
<protein>
    <submittedName>
        <fullName evidence="9">Uncharacterized protein</fullName>
    </submittedName>
</protein>
<dbReference type="InterPro" id="IPR019199">
    <property type="entry name" value="Virulence_VapD/CRISPR_Cas2"/>
</dbReference>
<keyword evidence="4" id="KW-0479">Metal-binding</keyword>
<keyword evidence="3" id="KW-0540">Nuclease</keyword>